<accession>A0ABU7TW39</accession>
<organism evidence="1 2">
    <name type="scientific">Methylobacterium oryzae</name>
    <dbReference type="NCBI Taxonomy" id="334852"/>
    <lineage>
        <taxon>Bacteria</taxon>
        <taxon>Pseudomonadati</taxon>
        <taxon>Pseudomonadota</taxon>
        <taxon>Alphaproteobacteria</taxon>
        <taxon>Hyphomicrobiales</taxon>
        <taxon>Methylobacteriaceae</taxon>
        <taxon>Methylobacterium</taxon>
    </lineage>
</organism>
<name>A0ABU7TW39_9HYPH</name>
<protein>
    <recommendedName>
        <fullName evidence="3">TetR family transcriptional regulator</fullName>
    </recommendedName>
</protein>
<sequence length="73" mass="7899">MPGFDEHLAREFVRGLVQSAIARGQDPAARLQQFRALQQAAVVMVPDPGAARTSKQIVDAIDLVLEELTAVKS</sequence>
<dbReference type="RefSeq" id="WP_331303909.1">
    <property type="nucleotide sequence ID" value="NZ_MLCA01000014.1"/>
</dbReference>
<comment type="caution">
    <text evidence="1">The sequence shown here is derived from an EMBL/GenBank/DDBJ whole genome shotgun (WGS) entry which is preliminary data.</text>
</comment>
<evidence type="ECO:0008006" key="3">
    <source>
        <dbReference type="Google" id="ProtNLM"/>
    </source>
</evidence>
<evidence type="ECO:0000313" key="1">
    <source>
        <dbReference type="EMBL" id="MEE7493776.1"/>
    </source>
</evidence>
<reference evidence="1 2" key="1">
    <citation type="journal article" date="2012" name="Genet. Mol. Biol.">
        <title>Analysis of 16S rRNA and mxaF genes revealing insights into Methylobacterium niche-specific plant association.</title>
        <authorList>
            <person name="Dourado M.N."/>
            <person name="Andreote F.D."/>
            <person name="Dini-Andreote F."/>
            <person name="Conti R."/>
            <person name="Araujo J.M."/>
            <person name="Araujo W.L."/>
        </authorList>
    </citation>
    <scope>NUCLEOTIDE SEQUENCE [LARGE SCALE GENOMIC DNA]</scope>
    <source>
        <strain evidence="1 2">TC3-10</strain>
    </source>
</reference>
<dbReference type="EMBL" id="MLCA01000014">
    <property type="protein sequence ID" value="MEE7493776.1"/>
    <property type="molecule type" value="Genomic_DNA"/>
</dbReference>
<dbReference type="Proteomes" id="UP001355206">
    <property type="component" value="Unassembled WGS sequence"/>
</dbReference>
<gene>
    <name evidence="1" type="ORF">MOTC310_26460</name>
</gene>
<proteinExistence type="predicted"/>
<keyword evidence="2" id="KW-1185">Reference proteome</keyword>
<evidence type="ECO:0000313" key="2">
    <source>
        <dbReference type="Proteomes" id="UP001355206"/>
    </source>
</evidence>